<feature type="region of interest" description="Disordered" evidence="1">
    <location>
        <begin position="27"/>
        <end position="61"/>
    </location>
</feature>
<proteinExistence type="predicted"/>
<dbReference type="AlphaFoldDB" id="A0A2L2THS1"/>
<evidence type="ECO:0000256" key="1">
    <source>
        <dbReference type="SAM" id="MobiDB-lite"/>
    </source>
</evidence>
<keyword evidence="3" id="KW-1185">Reference proteome</keyword>
<protein>
    <submittedName>
        <fullName evidence="2">Uncharacterized protein</fullName>
    </submittedName>
</protein>
<dbReference type="EMBL" id="LN649231">
    <property type="protein sequence ID" value="CEI70522.1"/>
    <property type="molecule type" value="Genomic_DNA"/>
</dbReference>
<evidence type="ECO:0000313" key="3">
    <source>
        <dbReference type="Proteomes" id="UP000245910"/>
    </source>
</evidence>
<feature type="compositionally biased region" description="Basic and acidic residues" evidence="1">
    <location>
        <begin position="35"/>
        <end position="53"/>
    </location>
</feature>
<name>A0A2L2THS1_9HYPO</name>
<reference evidence="3" key="1">
    <citation type="submission" date="2014-10" db="EMBL/GenBank/DDBJ databases">
        <authorList>
            <person name="King R."/>
        </authorList>
    </citation>
    <scope>NUCLEOTIDE SEQUENCE [LARGE SCALE GENOMIC DNA]</scope>
    <source>
        <strain evidence="3">A3/5</strain>
    </source>
</reference>
<dbReference type="Proteomes" id="UP000245910">
    <property type="component" value="Chromosome III"/>
</dbReference>
<sequence length="61" mass="6666">MTPFGVRRPTRVTRKTFAALFCCSARAGGQGQQRNGEKIPHPGTFHEEGDQGSRHGLQGSR</sequence>
<evidence type="ECO:0000313" key="2">
    <source>
        <dbReference type="EMBL" id="CEI70522.1"/>
    </source>
</evidence>
<organism evidence="2 3">
    <name type="scientific">Fusarium venenatum</name>
    <dbReference type="NCBI Taxonomy" id="56646"/>
    <lineage>
        <taxon>Eukaryota</taxon>
        <taxon>Fungi</taxon>
        <taxon>Dikarya</taxon>
        <taxon>Ascomycota</taxon>
        <taxon>Pezizomycotina</taxon>
        <taxon>Sordariomycetes</taxon>
        <taxon>Hypocreomycetidae</taxon>
        <taxon>Hypocreales</taxon>
        <taxon>Nectriaceae</taxon>
        <taxon>Fusarium</taxon>
    </lineage>
</organism>
<accession>A0A2L2THS1</accession>